<dbReference type="SUPFAM" id="SSF103473">
    <property type="entry name" value="MFS general substrate transporter"/>
    <property type="match status" value="1"/>
</dbReference>
<dbReference type="RefSeq" id="WP_207969873.1">
    <property type="nucleotide sequence ID" value="NZ_JAGBKN010000017.1"/>
</dbReference>
<proteinExistence type="predicted"/>
<feature type="transmembrane region" description="Helical" evidence="4">
    <location>
        <begin position="329"/>
        <end position="348"/>
    </location>
</feature>
<name>A0AAW4IUS3_9GAMM</name>
<keyword evidence="2 4" id="KW-1133">Transmembrane helix</keyword>
<evidence type="ECO:0000259" key="5">
    <source>
        <dbReference type="PROSITE" id="PS50850"/>
    </source>
</evidence>
<dbReference type="EMBL" id="JAGBKN010000017">
    <property type="protein sequence ID" value="MBO1517411.1"/>
    <property type="molecule type" value="Genomic_DNA"/>
</dbReference>
<feature type="transmembrane region" description="Helical" evidence="4">
    <location>
        <begin position="188"/>
        <end position="206"/>
    </location>
</feature>
<evidence type="ECO:0000313" key="7">
    <source>
        <dbReference type="Proteomes" id="UP000664161"/>
    </source>
</evidence>
<feature type="transmembrane region" description="Helical" evidence="4">
    <location>
        <begin position="67"/>
        <end position="87"/>
    </location>
</feature>
<keyword evidence="1 4" id="KW-0812">Transmembrane</keyword>
<protein>
    <submittedName>
        <fullName evidence="6">YbfB/YjiJ family MFS transporter</fullName>
    </submittedName>
</protein>
<dbReference type="PANTHER" id="PTHR23537">
    <property type="match status" value="1"/>
</dbReference>
<feature type="transmembrane region" description="Helical" evidence="4">
    <location>
        <begin position="355"/>
        <end position="375"/>
    </location>
</feature>
<organism evidence="6 7">
    <name type="scientific">Psychrobacter halodurans</name>
    <dbReference type="NCBI Taxonomy" id="2818439"/>
    <lineage>
        <taxon>Bacteria</taxon>
        <taxon>Pseudomonadati</taxon>
        <taxon>Pseudomonadota</taxon>
        <taxon>Gammaproteobacteria</taxon>
        <taxon>Moraxellales</taxon>
        <taxon>Moraxellaceae</taxon>
        <taxon>Psychrobacter</taxon>
    </lineage>
</organism>
<evidence type="ECO:0000256" key="3">
    <source>
        <dbReference type="ARBA" id="ARBA00023136"/>
    </source>
</evidence>
<dbReference type="Proteomes" id="UP000664161">
    <property type="component" value="Unassembled WGS sequence"/>
</dbReference>
<accession>A0AAW4IUS3</accession>
<feature type="transmembrane region" description="Helical" evidence="4">
    <location>
        <begin position="239"/>
        <end position="267"/>
    </location>
</feature>
<dbReference type="PANTHER" id="PTHR23537:SF1">
    <property type="entry name" value="SUGAR TRANSPORTER"/>
    <property type="match status" value="1"/>
</dbReference>
<evidence type="ECO:0000256" key="1">
    <source>
        <dbReference type="ARBA" id="ARBA00022692"/>
    </source>
</evidence>
<dbReference type="GO" id="GO:0005886">
    <property type="term" value="C:plasma membrane"/>
    <property type="evidence" value="ECO:0007669"/>
    <property type="project" value="TreeGrafter"/>
</dbReference>
<feature type="transmembrane region" description="Helical" evidence="4">
    <location>
        <begin position="153"/>
        <end position="176"/>
    </location>
</feature>
<feature type="transmembrane region" description="Helical" evidence="4">
    <location>
        <begin position="21"/>
        <end position="47"/>
    </location>
</feature>
<keyword evidence="3 4" id="KW-0472">Membrane</keyword>
<reference evidence="6 7" key="1">
    <citation type="submission" date="2021-03" db="EMBL/GenBank/DDBJ databases">
        <authorList>
            <person name="Shang D.-D."/>
            <person name="Du Z.-J."/>
            <person name="Chen G.-J."/>
        </authorList>
    </citation>
    <scope>NUCLEOTIDE SEQUENCE [LARGE SCALE GENOMIC DNA]</scope>
    <source>
        <strain evidence="6 7">F2608</strain>
    </source>
</reference>
<feature type="transmembrane region" description="Helical" evidence="4">
    <location>
        <begin position="122"/>
        <end position="146"/>
    </location>
</feature>
<evidence type="ECO:0000256" key="2">
    <source>
        <dbReference type="ARBA" id="ARBA00022989"/>
    </source>
</evidence>
<feature type="transmembrane region" description="Helical" evidence="4">
    <location>
        <begin position="94"/>
        <end position="116"/>
    </location>
</feature>
<evidence type="ECO:0000313" key="6">
    <source>
        <dbReference type="EMBL" id="MBO1517411.1"/>
    </source>
</evidence>
<feature type="transmembrane region" description="Helical" evidence="4">
    <location>
        <begin position="395"/>
        <end position="414"/>
    </location>
</feature>
<dbReference type="InterPro" id="IPR020846">
    <property type="entry name" value="MFS_dom"/>
</dbReference>
<evidence type="ECO:0000256" key="4">
    <source>
        <dbReference type="SAM" id="Phobius"/>
    </source>
</evidence>
<dbReference type="InterPro" id="IPR036259">
    <property type="entry name" value="MFS_trans_sf"/>
</dbReference>
<feature type="transmembrane region" description="Helical" evidence="4">
    <location>
        <begin position="305"/>
        <end position="323"/>
    </location>
</feature>
<gene>
    <name evidence="6" type="ORF">J3491_08700</name>
</gene>
<dbReference type="AlphaFoldDB" id="A0AAW4IUS3"/>
<comment type="caution">
    <text evidence="6">The sequence shown here is derived from an EMBL/GenBank/DDBJ whole genome shotgun (WGS) entry which is preliminary data.</text>
</comment>
<feature type="domain" description="Major facilitator superfamily (MFS) profile" evidence="5">
    <location>
        <begin position="27"/>
        <end position="419"/>
    </location>
</feature>
<dbReference type="Gene3D" id="1.20.1250.20">
    <property type="entry name" value="MFS general substrate transporter like domains"/>
    <property type="match status" value="2"/>
</dbReference>
<keyword evidence="7" id="KW-1185">Reference proteome</keyword>
<feature type="transmembrane region" description="Helical" evidence="4">
    <location>
        <begin position="279"/>
        <end position="298"/>
    </location>
</feature>
<dbReference type="Pfam" id="PF06779">
    <property type="entry name" value="MFS_4"/>
    <property type="match status" value="1"/>
</dbReference>
<dbReference type="PROSITE" id="PS50850">
    <property type="entry name" value="MFS"/>
    <property type="match status" value="1"/>
</dbReference>
<sequence>MREDILPSEPRNRTPPLSLGRLHYAWVVAVTGSIAMFCGLGLGRFAFGMLLPSMSASLALSYTQSGILGFANLIGYLVAVLLSPLILPRFGTRLTGTASLFVIAASMLGMAFTTSFPMLCAFYVLTGIGSGGVVLPMMSVMSHWFFPSHRGLALGLVMAGPGFGIILSGFVVPKLLPFFSLLSWQTGWLIFALINIVVACLTFALIRNHPNDVTHSPFGRIPTSPVKNKKKLERSNLKLLVHLGLIFAIYGATYMVYVTFIVTSMVGSYQLSEAAAGGIWAWIGLLSVFSGMLFGWISDHIGRRLGLALAFFFLAIAYLLVGLTDWHLGLYLSIILFGFVVWSVPVIMAACAGDYFGAAAAASALAALTFAFSSGQALGPVAAGYLAELTGDFRISYMVSGIAAFVAIGLALLLQPQKPL</sequence>
<dbReference type="InterPro" id="IPR010645">
    <property type="entry name" value="MFS_4"/>
</dbReference>
<dbReference type="GO" id="GO:0022857">
    <property type="term" value="F:transmembrane transporter activity"/>
    <property type="evidence" value="ECO:0007669"/>
    <property type="project" value="InterPro"/>
</dbReference>